<proteinExistence type="predicted"/>
<reference evidence="1 2" key="1">
    <citation type="submission" date="2016-10" db="EMBL/GenBank/DDBJ databases">
        <authorList>
            <person name="de Groot N.N."/>
        </authorList>
    </citation>
    <scope>NUCLEOTIDE SEQUENCE [LARGE SCALE GENOMIC DNA]</scope>
    <source>
        <strain evidence="1">MBHS1</strain>
    </source>
</reference>
<protein>
    <recommendedName>
        <fullName evidence="3">RiboL-PSP-HEPN domain-containing protein</fullName>
    </recommendedName>
</protein>
<sequence length="281" mass="31947">MRNNLSSELSDKYTRFRTHLRRSWINVKLHSQIRDLLREKCKDPHYADSVIVDCLSPVGSERQANIRLRGKSLLGFIESSKGAGTEWALEWTLTSSIALFEAFVSDSASAAYLSDPERFILGRIHQDSTEKENHNVTEILIKSNTKEEALEKIAEEKLRNIFYGNPIDAFIRYQKNGAYKDGKLRFGLNEVLHDNCARELKLYAEMVGRRNSIVHNAGIIDSKYVREIEGMPEKLSIGSKVQINEAYLFSSLRALDKIATYYIQQVSRTCGISAAPKNAKL</sequence>
<evidence type="ECO:0008006" key="3">
    <source>
        <dbReference type="Google" id="ProtNLM"/>
    </source>
</evidence>
<dbReference type="RefSeq" id="WP_146066783.1">
    <property type="nucleotide sequence ID" value="NZ_FMSV02000515.1"/>
</dbReference>
<gene>
    <name evidence="1" type="ORF">MBHS_02978</name>
</gene>
<dbReference type="EMBL" id="FMSV02000515">
    <property type="protein sequence ID" value="SEH07109.1"/>
    <property type="molecule type" value="Genomic_DNA"/>
</dbReference>
<evidence type="ECO:0000313" key="2">
    <source>
        <dbReference type="Proteomes" id="UP000236724"/>
    </source>
</evidence>
<accession>A0A1H6FCQ4</accession>
<evidence type="ECO:0000313" key="1">
    <source>
        <dbReference type="EMBL" id="SEH07109.1"/>
    </source>
</evidence>
<dbReference type="OrthoDB" id="7067362at2"/>
<keyword evidence="2" id="KW-1185">Reference proteome</keyword>
<organism evidence="1 2">
    <name type="scientific">Candidatus Venteria ishoeyi</name>
    <dbReference type="NCBI Taxonomy" id="1899563"/>
    <lineage>
        <taxon>Bacteria</taxon>
        <taxon>Pseudomonadati</taxon>
        <taxon>Pseudomonadota</taxon>
        <taxon>Gammaproteobacteria</taxon>
        <taxon>Thiotrichales</taxon>
        <taxon>Thiotrichaceae</taxon>
        <taxon>Venteria</taxon>
    </lineage>
</organism>
<name>A0A1H6FCQ4_9GAMM</name>
<dbReference type="AlphaFoldDB" id="A0A1H6FCQ4"/>
<dbReference type="Proteomes" id="UP000236724">
    <property type="component" value="Unassembled WGS sequence"/>
</dbReference>